<evidence type="ECO:0000313" key="1">
    <source>
        <dbReference type="EMBL" id="EOY12522.1"/>
    </source>
</evidence>
<accession>A0A061F732</accession>
<name>A0A061F732_THECC</name>
<evidence type="ECO:0000313" key="2">
    <source>
        <dbReference type="Proteomes" id="UP000026915"/>
    </source>
</evidence>
<keyword evidence="2" id="KW-1185">Reference proteome</keyword>
<organism evidence="1 2">
    <name type="scientific">Theobroma cacao</name>
    <name type="common">Cacao</name>
    <name type="synonym">Cocoa</name>
    <dbReference type="NCBI Taxonomy" id="3641"/>
    <lineage>
        <taxon>Eukaryota</taxon>
        <taxon>Viridiplantae</taxon>
        <taxon>Streptophyta</taxon>
        <taxon>Embryophyta</taxon>
        <taxon>Tracheophyta</taxon>
        <taxon>Spermatophyta</taxon>
        <taxon>Magnoliopsida</taxon>
        <taxon>eudicotyledons</taxon>
        <taxon>Gunneridae</taxon>
        <taxon>Pentapetalae</taxon>
        <taxon>rosids</taxon>
        <taxon>malvids</taxon>
        <taxon>Malvales</taxon>
        <taxon>Malvaceae</taxon>
        <taxon>Byttnerioideae</taxon>
        <taxon>Theobroma</taxon>
    </lineage>
</organism>
<dbReference type="EMBL" id="CM001885">
    <property type="protein sequence ID" value="EOY12522.1"/>
    <property type="molecule type" value="Genomic_DNA"/>
</dbReference>
<dbReference type="Proteomes" id="UP000026915">
    <property type="component" value="Chromosome 7"/>
</dbReference>
<dbReference type="Gramene" id="EOY12522">
    <property type="protein sequence ID" value="EOY12522"/>
    <property type="gene ID" value="TCM_031022"/>
</dbReference>
<reference evidence="1 2" key="1">
    <citation type="journal article" date="2013" name="Genome Biol.">
        <title>The genome sequence of the most widely cultivated cacao type and its use to identify candidate genes regulating pod color.</title>
        <authorList>
            <person name="Motamayor J.C."/>
            <person name="Mockaitis K."/>
            <person name="Schmutz J."/>
            <person name="Haiminen N."/>
            <person name="Iii D.L."/>
            <person name="Cornejo O."/>
            <person name="Findley S.D."/>
            <person name="Zheng P."/>
            <person name="Utro F."/>
            <person name="Royaert S."/>
            <person name="Saski C."/>
            <person name="Jenkins J."/>
            <person name="Podicheti R."/>
            <person name="Zhao M."/>
            <person name="Scheffler B.E."/>
            <person name="Stack J.C."/>
            <person name="Feltus F.A."/>
            <person name="Mustiga G.M."/>
            <person name="Amores F."/>
            <person name="Phillips W."/>
            <person name="Marelli J.P."/>
            <person name="May G.D."/>
            <person name="Shapiro H."/>
            <person name="Ma J."/>
            <person name="Bustamante C.D."/>
            <person name="Schnell R.J."/>
            <person name="Main D."/>
            <person name="Gilbert D."/>
            <person name="Parida L."/>
            <person name="Kuhn D.N."/>
        </authorList>
    </citation>
    <scope>NUCLEOTIDE SEQUENCE [LARGE SCALE GENOMIC DNA]</scope>
    <source>
        <strain evidence="2">cv. Matina 1-6</strain>
    </source>
</reference>
<feature type="non-terminal residue" evidence="1">
    <location>
        <position position="1"/>
    </location>
</feature>
<proteinExistence type="predicted"/>
<protein>
    <submittedName>
        <fullName evidence="1">Uncharacterized protein isoform 2</fullName>
    </submittedName>
</protein>
<gene>
    <name evidence="1" type="ORF">TCM_031022</name>
</gene>
<dbReference type="HOGENOM" id="CLU_213579_0_0_1"/>
<dbReference type="AlphaFoldDB" id="A0A061F732"/>
<sequence length="54" mass="6746">RKLSSQWHHHYLCYSLMAILCNKLRLHNMQLFHRLFSKSEPWSKDLEFKKKKRC</sequence>